<evidence type="ECO:0000313" key="2">
    <source>
        <dbReference type="EMBL" id="KPL71989.1"/>
    </source>
</evidence>
<evidence type="ECO:0000259" key="1">
    <source>
        <dbReference type="Pfam" id="PF09012"/>
    </source>
</evidence>
<name>A0A0P6WZ21_9CHLR</name>
<dbReference type="Gene3D" id="1.10.10.10">
    <property type="entry name" value="Winged helix-like DNA-binding domain superfamily/Winged helix DNA-binding domain"/>
    <property type="match status" value="1"/>
</dbReference>
<dbReference type="EMBL" id="LGCL01000040">
    <property type="protein sequence ID" value="KPL71989.1"/>
    <property type="molecule type" value="Genomic_DNA"/>
</dbReference>
<feature type="domain" description="Transcriptional regulator HTH-type FeoC" evidence="1">
    <location>
        <begin position="6"/>
        <end position="66"/>
    </location>
</feature>
<gene>
    <name evidence="2" type="ORF">ADN00_15920</name>
</gene>
<dbReference type="Pfam" id="PF09012">
    <property type="entry name" value="FeoC"/>
    <property type="match status" value="1"/>
</dbReference>
<keyword evidence="3" id="KW-1185">Reference proteome</keyword>
<comment type="caution">
    <text evidence="2">The sequence shown here is derived from an EMBL/GenBank/DDBJ whole genome shotgun (WGS) entry which is preliminary data.</text>
</comment>
<dbReference type="InterPro" id="IPR036388">
    <property type="entry name" value="WH-like_DNA-bd_sf"/>
</dbReference>
<sequence>MLSQILKEIQDHNGSISLAQLSRSMEISPSALEGMLETLVSMGKLQNDAASCHPGENPGGCAFCSSKGACPLVMAMPKSYSLVEKTRN</sequence>
<dbReference type="OrthoDB" id="164796at2"/>
<dbReference type="InterPro" id="IPR015102">
    <property type="entry name" value="Tscrpt_reg_HTH_FeoC"/>
</dbReference>
<evidence type="ECO:0000313" key="3">
    <source>
        <dbReference type="Proteomes" id="UP000050417"/>
    </source>
</evidence>
<protein>
    <recommendedName>
        <fullName evidence="1">Transcriptional regulator HTH-type FeoC domain-containing protein</fullName>
    </recommendedName>
</protein>
<organism evidence="2 3">
    <name type="scientific">Ornatilinea apprima</name>
    <dbReference type="NCBI Taxonomy" id="1134406"/>
    <lineage>
        <taxon>Bacteria</taxon>
        <taxon>Bacillati</taxon>
        <taxon>Chloroflexota</taxon>
        <taxon>Anaerolineae</taxon>
        <taxon>Anaerolineales</taxon>
        <taxon>Anaerolineaceae</taxon>
        <taxon>Ornatilinea</taxon>
    </lineage>
</organism>
<proteinExistence type="predicted"/>
<dbReference type="STRING" id="1134406.ADN00_15920"/>
<dbReference type="InterPro" id="IPR036390">
    <property type="entry name" value="WH_DNA-bd_sf"/>
</dbReference>
<dbReference type="SUPFAM" id="SSF46785">
    <property type="entry name" value="Winged helix' DNA-binding domain"/>
    <property type="match status" value="1"/>
</dbReference>
<dbReference type="Proteomes" id="UP000050417">
    <property type="component" value="Unassembled WGS sequence"/>
</dbReference>
<reference evidence="2 3" key="1">
    <citation type="submission" date="2015-07" db="EMBL/GenBank/DDBJ databases">
        <title>Genome sequence of Ornatilinea apprima DSM 23815.</title>
        <authorList>
            <person name="Hemp J."/>
            <person name="Ward L.M."/>
            <person name="Pace L.A."/>
            <person name="Fischer W.W."/>
        </authorList>
    </citation>
    <scope>NUCLEOTIDE SEQUENCE [LARGE SCALE GENOMIC DNA]</scope>
    <source>
        <strain evidence="2 3">P3M-1</strain>
    </source>
</reference>
<dbReference type="AlphaFoldDB" id="A0A0P6WZ21"/>
<dbReference type="RefSeq" id="WP_075064030.1">
    <property type="nucleotide sequence ID" value="NZ_LGCL01000040.1"/>
</dbReference>
<accession>A0A0P6WZ21</accession>